<dbReference type="Proteomes" id="UP001432014">
    <property type="component" value="Chromosome"/>
</dbReference>
<organism evidence="2 3">
    <name type="scientific">Kitasatospora herbaricolor</name>
    <dbReference type="NCBI Taxonomy" id="68217"/>
    <lineage>
        <taxon>Bacteria</taxon>
        <taxon>Bacillati</taxon>
        <taxon>Actinomycetota</taxon>
        <taxon>Actinomycetes</taxon>
        <taxon>Kitasatosporales</taxon>
        <taxon>Streptomycetaceae</taxon>
        <taxon>Kitasatospora</taxon>
    </lineage>
</organism>
<sequence length="112" mass="12073">MSDLASAGAGFIAIVTLGTEGPAVQQELVELLVKDVEEWVRHCPGFIAANYHASVDGRHVVNYAQWRDEAAYRDSFRDNPRAGELRATITAMPGVTAPSMVGYTLVRTVPAA</sequence>
<evidence type="ECO:0000259" key="1">
    <source>
        <dbReference type="Pfam" id="PF03992"/>
    </source>
</evidence>
<dbReference type="SUPFAM" id="SSF54909">
    <property type="entry name" value="Dimeric alpha+beta barrel"/>
    <property type="match status" value="1"/>
</dbReference>
<dbReference type="InterPro" id="IPR007138">
    <property type="entry name" value="ABM_dom"/>
</dbReference>
<evidence type="ECO:0000313" key="3">
    <source>
        <dbReference type="Proteomes" id="UP001432014"/>
    </source>
</evidence>
<keyword evidence="2" id="KW-0560">Oxidoreductase</keyword>
<dbReference type="InterPro" id="IPR011008">
    <property type="entry name" value="Dimeric_a/b-barrel"/>
</dbReference>
<feature type="domain" description="ABM" evidence="1">
    <location>
        <begin position="25"/>
        <end position="75"/>
    </location>
</feature>
<dbReference type="Gene3D" id="3.30.70.100">
    <property type="match status" value="1"/>
</dbReference>
<dbReference type="GO" id="GO:0004497">
    <property type="term" value="F:monooxygenase activity"/>
    <property type="evidence" value="ECO:0007669"/>
    <property type="project" value="UniProtKB-KW"/>
</dbReference>
<evidence type="ECO:0000313" key="2">
    <source>
        <dbReference type="EMBL" id="WUS58695.1"/>
    </source>
</evidence>
<keyword evidence="3" id="KW-1185">Reference proteome</keyword>
<gene>
    <name evidence="2" type="ORF">OG469_26200</name>
</gene>
<name>A0ABZ1WDC1_9ACTN</name>
<keyword evidence="2" id="KW-0503">Monooxygenase</keyword>
<dbReference type="EMBL" id="CP108482">
    <property type="protein sequence ID" value="WUS58695.1"/>
    <property type="molecule type" value="Genomic_DNA"/>
</dbReference>
<dbReference type="Pfam" id="PF03992">
    <property type="entry name" value="ABM"/>
    <property type="match status" value="1"/>
</dbReference>
<accession>A0ABZ1WDC1</accession>
<dbReference type="RefSeq" id="WP_329495108.1">
    <property type="nucleotide sequence ID" value="NZ_CP108460.1"/>
</dbReference>
<proteinExistence type="predicted"/>
<reference evidence="2 3" key="1">
    <citation type="submission" date="2022-10" db="EMBL/GenBank/DDBJ databases">
        <title>The complete genomes of actinobacterial strains from the NBC collection.</title>
        <authorList>
            <person name="Joergensen T.S."/>
            <person name="Alvarez Arevalo M."/>
            <person name="Sterndorff E.B."/>
            <person name="Faurdal D."/>
            <person name="Vuksanovic O."/>
            <person name="Mourched A.-S."/>
            <person name="Charusanti P."/>
            <person name="Shaw S."/>
            <person name="Blin K."/>
            <person name="Weber T."/>
        </authorList>
    </citation>
    <scope>NUCLEOTIDE SEQUENCE [LARGE SCALE GENOMIC DNA]</scope>
    <source>
        <strain evidence="2 3">NBC_01247</strain>
    </source>
</reference>
<protein>
    <submittedName>
        <fullName evidence="2">Antibiotic biosynthesis monooxygenase</fullName>
    </submittedName>
</protein>